<dbReference type="InterPro" id="IPR050425">
    <property type="entry name" value="NAD(P)_dehydrat-like"/>
</dbReference>
<dbReference type="FunFam" id="3.40.50.720:FF:000085">
    <property type="entry name" value="Dihydroflavonol reductase"/>
    <property type="match status" value="1"/>
</dbReference>
<organism evidence="5 6">
    <name type="scientific">Ficus carica</name>
    <name type="common">Common fig</name>
    <dbReference type="NCBI Taxonomy" id="3494"/>
    <lineage>
        <taxon>Eukaryota</taxon>
        <taxon>Viridiplantae</taxon>
        <taxon>Streptophyta</taxon>
        <taxon>Embryophyta</taxon>
        <taxon>Tracheophyta</taxon>
        <taxon>Spermatophyta</taxon>
        <taxon>Magnoliopsida</taxon>
        <taxon>eudicotyledons</taxon>
        <taxon>Gunneridae</taxon>
        <taxon>Pentapetalae</taxon>
        <taxon>rosids</taxon>
        <taxon>fabids</taxon>
        <taxon>Rosales</taxon>
        <taxon>Moraceae</taxon>
        <taxon>Ficeae</taxon>
        <taxon>Ficus</taxon>
    </lineage>
</organism>
<dbReference type="Pfam" id="PF01370">
    <property type="entry name" value="Epimerase"/>
    <property type="match status" value="1"/>
</dbReference>
<dbReference type="SUPFAM" id="SSF51735">
    <property type="entry name" value="NAD(P)-binding Rossmann-fold domains"/>
    <property type="match status" value="1"/>
</dbReference>
<dbReference type="CDD" id="cd08958">
    <property type="entry name" value="FR_SDR_e"/>
    <property type="match status" value="1"/>
</dbReference>
<dbReference type="InterPro" id="IPR001509">
    <property type="entry name" value="Epimerase_deHydtase"/>
</dbReference>
<dbReference type="GO" id="GO:0016616">
    <property type="term" value="F:oxidoreductase activity, acting on the CH-OH group of donors, NAD or NADP as acceptor"/>
    <property type="evidence" value="ECO:0007669"/>
    <property type="project" value="TreeGrafter"/>
</dbReference>
<proteinExistence type="inferred from homology"/>
<evidence type="ECO:0000313" key="6">
    <source>
        <dbReference type="Proteomes" id="UP001187192"/>
    </source>
</evidence>
<dbReference type="PANTHER" id="PTHR10366:SF689">
    <property type="entry name" value="PROTEIN BRI1-5 ENHANCED 1"/>
    <property type="match status" value="1"/>
</dbReference>
<keyword evidence="1" id="KW-0521">NADP</keyword>
<evidence type="ECO:0000256" key="1">
    <source>
        <dbReference type="ARBA" id="ARBA00022857"/>
    </source>
</evidence>
<keyword evidence="2" id="KW-0560">Oxidoreductase</keyword>
<dbReference type="InterPro" id="IPR036291">
    <property type="entry name" value="NAD(P)-bd_dom_sf"/>
</dbReference>
<evidence type="ECO:0000256" key="3">
    <source>
        <dbReference type="ARBA" id="ARBA00023445"/>
    </source>
</evidence>
<dbReference type="PANTHER" id="PTHR10366">
    <property type="entry name" value="NAD DEPENDENT EPIMERASE/DEHYDRATASE"/>
    <property type="match status" value="1"/>
</dbReference>
<protein>
    <recommendedName>
        <fullName evidence="4">NAD-dependent epimerase/dehydratase domain-containing protein</fullName>
    </recommendedName>
</protein>
<evidence type="ECO:0000313" key="5">
    <source>
        <dbReference type="EMBL" id="GMN43100.1"/>
    </source>
</evidence>
<accession>A0AA88A036</accession>
<gene>
    <name evidence="5" type="ORF">TIFTF001_012313</name>
</gene>
<evidence type="ECO:0000256" key="2">
    <source>
        <dbReference type="ARBA" id="ARBA00023002"/>
    </source>
</evidence>
<feature type="domain" description="NAD-dependent epimerase/dehydratase" evidence="4">
    <location>
        <begin position="17"/>
        <end position="209"/>
    </location>
</feature>
<sequence length="305" mass="33669">MSVPDCKRDRSYLTNLTGAKERLEIFEADLNRPESFNAAIAGCIGVFHLAHPMDVEGKEPEETVTKRAVEGTLGILNACLNSKTVKRVVYTSSAVTAVFNDKGLSVADETTWSDLGVCWSNKIVSPNYLVSKTVVEKTALEFAEKNGLDLVTMVLPLVVGPFICPSVPSSVYISLAMLFGDYHQYKHMVKLDLVHIDDVASAHIYLLGCSNAKGRYICSSVDITIHEMFDFLKARYPEFQISLPNDLNETKLEKGCSLSSMKLLKAGFKFKYGLDEMVDEAVQCCKDKGILSHSSNNTDTSEEKV</sequence>
<name>A0AA88A036_FICCA</name>
<dbReference type="EMBL" id="BTGU01000015">
    <property type="protein sequence ID" value="GMN43100.1"/>
    <property type="molecule type" value="Genomic_DNA"/>
</dbReference>
<reference evidence="5" key="1">
    <citation type="submission" date="2023-07" db="EMBL/GenBank/DDBJ databases">
        <title>draft genome sequence of fig (Ficus carica).</title>
        <authorList>
            <person name="Takahashi T."/>
            <person name="Nishimura K."/>
        </authorList>
    </citation>
    <scope>NUCLEOTIDE SEQUENCE</scope>
</reference>
<dbReference type="Gene3D" id="3.40.50.720">
    <property type="entry name" value="NAD(P)-binding Rossmann-like Domain"/>
    <property type="match status" value="1"/>
</dbReference>
<dbReference type="Proteomes" id="UP001187192">
    <property type="component" value="Unassembled WGS sequence"/>
</dbReference>
<evidence type="ECO:0000259" key="4">
    <source>
        <dbReference type="Pfam" id="PF01370"/>
    </source>
</evidence>
<comment type="caution">
    <text evidence="5">The sequence shown here is derived from an EMBL/GenBank/DDBJ whole genome shotgun (WGS) entry which is preliminary data.</text>
</comment>
<dbReference type="AlphaFoldDB" id="A0AA88A036"/>
<keyword evidence="6" id="KW-1185">Reference proteome</keyword>
<comment type="similarity">
    <text evidence="3">Belongs to the NAD(P)-dependent epimerase/dehydratase family. Dihydroflavonol-4-reductase subfamily.</text>
</comment>